<feature type="domain" description="4Fe-4S ferredoxin-type" evidence="1">
    <location>
        <begin position="12"/>
        <end position="41"/>
    </location>
</feature>
<dbReference type="STRING" id="2177.BHR79_07200"/>
<dbReference type="EMBL" id="CP017921">
    <property type="protein sequence ID" value="APH39289.1"/>
    <property type="molecule type" value="Genomic_DNA"/>
</dbReference>
<dbReference type="Proteomes" id="UP000267921">
    <property type="component" value="Unassembled WGS sequence"/>
</dbReference>
<feature type="domain" description="4Fe-4S ferredoxin-type" evidence="1">
    <location>
        <begin position="167"/>
        <end position="197"/>
    </location>
</feature>
<dbReference type="PIRSF" id="PIRSF005658">
    <property type="entry name" value="FwdF"/>
    <property type="match status" value="1"/>
</dbReference>
<dbReference type="EMBL" id="FNMU01000003">
    <property type="protein sequence ID" value="SDW50937.1"/>
    <property type="molecule type" value="Genomic_DNA"/>
</dbReference>
<dbReference type="EMBL" id="RJJG01000003">
    <property type="protein sequence ID" value="RNI09646.1"/>
    <property type="molecule type" value="Genomic_DNA"/>
</dbReference>
<evidence type="ECO:0000313" key="6">
    <source>
        <dbReference type="Proteomes" id="UP000198669"/>
    </source>
</evidence>
<feature type="domain" description="4Fe-4S ferredoxin-type" evidence="1">
    <location>
        <begin position="135"/>
        <end position="164"/>
    </location>
</feature>
<organism evidence="2 5">
    <name type="scientific">Methanohalophilus halophilus</name>
    <dbReference type="NCBI Taxonomy" id="2177"/>
    <lineage>
        <taxon>Archaea</taxon>
        <taxon>Methanobacteriati</taxon>
        <taxon>Methanobacteriota</taxon>
        <taxon>Stenosarchaea group</taxon>
        <taxon>Methanomicrobia</taxon>
        <taxon>Methanosarcinales</taxon>
        <taxon>Methanosarcinaceae</taxon>
        <taxon>Methanohalophilus</taxon>
    </lineage>
</organism>
<dbReference type="PANTHER" id="PTHR43193:SF2">
    <property type="entry name" value="POLYFERREDOXIN PROTEIN FWDF"/>
    <property type="match status" value="1"/>
</dbReference>
<dbReference type="RefSeq" id="WP_072561720.1">
    <property type="nucleotide sequence ID" value="NZ_CP017921.1"/>
</dbReference>
<dbReference type="Gene3D" id="3.30.70.20">
    <property type="match status" value="5"/>
</dbReference>
<reference evidence="3 7" key="3">
    <citation type="submission" date="2018-10" db="EMBL/GenBank/DDBJ databases">
        <title>Cultivation of a novel Methanohalophilus strain from Kebrit Deep of the Red Sea and a genomic comparison of members of the genus Methanohalophilus.</title>
        <authorList>
            <person name="Guan Y."/>
            <person name="Ngugi D.K."/>
            <person name="Stingl U."/>
        </authorList>
    </citation>
    <scope>NUCLEOTIDE SEQUENCE [LARGE SCALE GENOMIC DNA]</scope>
    <source>
        <strain evidence="3 7">DSM 3094</strain>
    </source>
</reference>
<feature type="domain" description="4Fe-4S ferredoxin-type" evidence="1">
    <location>
        <begin position="308"/>
        <end position="338"/>
    </location>
</feature>
<reference evidence="4 6" key="2">
    <citation type="submission" date="2016-10" db="EMBL/GenBank/DDBJ databases">
        <authorList>
            <person name="de Groot N.N."/>
        </authorList>
    </citation>
    <scope>NUCLEOTIDE SEQUENCE [LARGE SCALE GENOMIC DNA]</scope>
    <source>
        <strain evidence="4 6">Z-7982</strain>
    </source>
</reference>
<dbReference type="InterPro" id="IPR017900">
    <property type="entry name" value="4Fe4S_Fe_S_CS"/>
</dbReference>
<accession>A0A1L3Q350</accession>
<dbReference type="KEGG" id="mhaz:BHR79_07200"/>
<sequence length="341" mass="37242">MNETVISTKDNKQVVYIPEKCIGCGTCVMVCPKETLVIGSVGAVARGLIDKEFLEIRPNTCITCGMCSKVCPTGALEMREDGKPVEEKTYLINAIKPTTVNDDCVHCGLCEQVCPQGCIEVQQWFSNGNDAKVDGKTIIDQECCVHCGWCESVCPVDAIEVEKPFEGTWFRDEDICQACRTCVDVCPCNALFNPDWEAGERVDKVAHRPDACIYCGACAVSCPVRAIDVKKTAIVPEMEKKKVFEKKLLDKPSAEPTLTSRLVTDEYACLGCGNCVIVCPVNSYANKELAAGHLNNMDDKALLEVENGTVKIVDQEVCGSDGACAMICPTNAIWLERKEVE</sequence>
<evidence type="ECO:0000313" key="7">
    <source>
        <dbReference type="Proteomes" id="UP000267921"/>
    </source>
</evidence>
<keyword evidence="5" id="KW-1185">Reference proteome</keyword>
<dbReference type="Pfam" id="PF12838">
    <property type="entry name" value="Fer4_7"/>
    <property type="match status" value="3"/>
</dbReference>
<dbReference type="SUPFAM" id="SSF54862">
    <property type="entry name" value="4Fe-4S ferredoxins"/>
    <property type="match status" value="3"/>
</dbReference>
<dbReference type="Pfam" id="PF00037">
    <property type="entry name" value="Fer4"/>
    <property type="match status" value="2"/>
</dbReference>
<evidence type="ECO:0000313" key="2">
    <source>
        <dbReference type="EMBL" id="APH39289.1"/>
    </source>
</evidence>
<name>A0A1L3Q350_9EURY</name>
<evidence type="ECO:0000259" key="1">
    <source>
        <dbReference type="PROSITE" id="PS51379"/>
    </source>
</evidence>
<dbReference type="AlphaFoldDB" id="A0A1L3Q350"/>
<dbReference type="PANTHER" id="PTHR43193">
    <property type="match status" value="1"/>
</dbReference>
<dbReference type="PROSITE" id="PS00198">
    <property type="entry name" value="4FE4S_FER_1"/>
    <property type="match status" value="6"/>
</dbReference>
<feature type="domain" description="4Fe-4S ferredoxin-type" evidence="1">
    <location>
        <begin position="96"/>
        <end position="124"/>
    </location>
</feature>
<proteinExistence type="predicted"/>
<dbReference type="InterPro" id="IPR043256">
    <property type="entry name" value="MvhB-like"/>
</dbReference>
<feature type="domain" description="4Fe-4S ferredoxin-type" evidence="1">
    <location>
        <begin position="52"/>
        <end position="81"/>
    </location>
</feature>
<dbReference type="Proteomes" id="UP000198669">
    <property type="component" value="Unassembled WGS sequence"/>
</dbReference>
<evidence type="ECO:0000313" key="3">
    <source>
        <dbReference type="EMBL" id="RNI09646.1"/>
    </source>
</evidence>
<reference evidence="2 5" key="1">
    <citation type="submission" date="2016-10" db="EMBL/GenBank/DDBJ databases">
        <title>Methanohalophilus halophilus.</title>
        <authorList>
            <person name="L'haridon S."/>
        </authorList>
    </citation>
    <scope>NUCLEOTIDE SEQUENCE [LARGE SCALE GENOMIC DNA]</scope>
    <source>
        <strain evidence="2 5">Z-7982</strain>
    </source>
</reference>
<feature type="domain" description="4Fe-4S ferredoxin-type" evidence="1">
    <location>
        <begin position="260"/>
        <end position="289"/>
    </location>
</feature>
<dbReference type="InterPro" id="IPR017896">
    <property type="entry name" value="4Fe4S_Fe-S-bd"/>
</dbReference>
<dbReference type="GO" id="GO:0016491">
    <property type="term" value="F:oxidoreductase activity"/>
    <property type="evidence" value="ECO:0007669"/>
    <property type="project" value="UniProtKB-ARBA"/>
</dbReference>
<dbReference type="PROSITE" id="PS51379">
    <property type="entry name" value="4FE4S_FER_2"/>
    <property type="match status" value="8"/>
</dbReference>
<evidence type="ECO:0000313" key="5">
    <source>
        <dbReference type="Proteomes" id="UP000186879"/>
    </source>
</evidence>
<feature type="domain" description="4Fe-4S ferredoxin-type" evidence="1">
    <location>
        <begin position="203"/>
        <end position="232"/>
    </location>
</feature>
<evidence type="ECO:0000313" key="4">
    <source>
        <dbReference type="EMBL" id="SDW50937.1"/>
    </source>
</evidence>
<dbReference type="OrthoDB" id="23833at2157"/>
<gene>
    <name evidence="2" type="ORF">BHR79_07200</name>
    <name evidence="3" type="ORF">EFE40_03035</name>
    <name evidence="4" type="ORF">SAMN04515625_1071</name>
</gene>
<dbReference type="Proteomes" id="UP000186879">
    <property type="component" value="Chromosome"/>
</dbReference>
<protein>
    <submittedName>
        <fullName evidence="2">(4Fe-4S)-binding protein</fullName>
    </submittedName>
    <submittedName>
        <fullName evidence="3">4Fe-4S dicluster domain-containing protein</fullName>
    </submittedName>
    <submittedName>
        <fullName evidence="4">Formylmethanofuran dehydrogenase, subunit F</fullName>
    </submittedName>
</protein>
<dbReference type="InterPro" id="IPR052977">
    <property type="entry name" value="Polyferredoxin-like_ET"/>
</dbReference>
<dbReference type="GeneID" id="30583540"/>
<dbReference type="CDD" id="cd10549">
    <property type="entry name" value="MtMvhB_like"/>
    <property type="match status" value="1"/>
</dbReference>